<evidence type="ECO:0000313" key="3">
    <source>
        <dbReference type="EMBL" id="ETN65170.1"/>
    </source>
</evidence>
<dbReference type="HOGENOM" id="CLU_026469_1_0_1"/>
<dbReference type="STRING" id="43151.W5JQI7"/>
<dbReference type="EnsemblMetazoa" id="ADAC003070-RA">
    <property type="protein sequence ID" value="ADAC003070-PA"/>
    <property type="gene ID" value="ADAC003070"/>
</dbReference>
<reference evidence="3 5" key="1">
    <citation type="journal article" date="2010" name="BMC Genomics">
        <title>Combination of measures distinguishes pre-miRNAs from other stem-loops in the genome of the newly sequenced Anopheles darlingi.</title>
        <authorList>
            <person name="Mendes N.D."/>
            <person name="Freitas A.T."/>
            <person name="Vasconcelos A.T."/>
            <person name="Sagot M.F."/>
        </authorList>
    </citation>
    <scope>NUCLEOTIDE SEQUENCE</scope>
</reference>
<evidence type="ECO:0000256" key="1">
    <source>
        <dbReference type="ARBA" id="ARBA00010954"/>
    </source>
</evidence>
<reference evidence="4" key="4">
    <citation type="submission" date="2015-06" db="UniProtKB">
        <authorList>
            <consortium name="EnsemblMetazoa"/>
        </authorList>
    </citation>
    <scope>IDENTIFICATION</scope>
</reference>
<dbReference type="EMBL" id="ADMH02000751">
    <property type="protein sequence ID" value="ETN65170.1"/>
    <property type="molecule type" value="Genomic_DNA"/>
</dbReference>
<dbReference type="Proteomes" id="UP000000673">
    <property type="component" value="Unassembled WGS sequence"/>
</dbReference>
<gene>
    <name evidence="3" type="ORF">AND_003070</name>
</gene>
<proteinExistence type="inferred from homology"/>
<dbReference type="AlphaFoldDB" id="W5JQI7"/>
<reference evidence="3" key="2">
    <citation type="submission" date="2010-05" db="EMBL/GenBank/DDBJ databases">
        <authorList>
            <person name="Almeida L.G."/>
            <person name="Nicolas M.F."/>
            <person name="Souza R.C."/>
            <person name="Vasconcelos A.T.R."/>
        </authorList>
    </citation>
    <scope>NUCLEOTIDE SEQUENCE</scope>
</reference>
<keyword evidence="5" id="KW-1185">Reference proteome</keyword>
<dbReference type="PANTHER" id="PTHR12832">
    <property type="entry name" value="TESTIS-SPECIFIC PROTEIN PBS13 T-COMPLEX 11"/>
    <property type="match status" value="1"/>
</dbReference>
<dbReference type="PANTHER" id="PTHR12832:SF11">
    <property type="entry name" value="LD23868P"/>
    <property type="match status" value="1"/>
</dbReference>
<feature type="region of interest" description="Disordered" evidence="2">
    <location>
        <begin position="281"/>
        <end position="308"/>
    </location>
</feature>
<dbReference type="Pfam" id="PF05794">
    <property type="entry name" value="Tcp11"/>
    <property type="match status" value="1"/>
</dbReference>
<accession>W5JQI7</accession>
<dbReference type="VEuPathDB" id="VectorBase:ADAC003070"/>
<sequence>MPDNTRPDAPKPGSSGEQQQQQDNEVKDKERTDGPKKELWDLFEDFQEVGVFLPGFYGEPSKRLAHESLMRLVKTSEDMALAHEIAVNADFELKTPSEVESEDTLHSAVRRTMHTAYWNMVQEELSREPPSFVMAMKILNDVKKAFTVLLRGNNDRTLAKLNEVLDEATIQQQVELGTLDIRGITSYVIELMGKACCMDRDEEVATLKKQTDIVAILRGILETLANMKTDMANYVLHVTRQQVVRSSIAYEKAKFYELKEVSGDNFARTLMWLQRHVPVHTGDPAEQEKPANSEQKTTGQDAAGNNVGMKEIPPPIATAYVALLDSSTKEKDFPELLKLDEGRMHQMRIEALRLSVCATVLQLTVSVIPALVNQPDKRQKLTDRLIVLFDGCYSKQSILEQLEGMWAFVLKNIDEQQPLDTPQATALKYQIGQIATGDSAVHGIISNRLRTLLVAGLIDGDNVPIPGCYQTLRPKVLELTSKLVRITKHNYAVYGDYYAFLINELRRLTPAKESSSA</sequence>
<dbReference type="eggNOG" id="KOG1981">
    <property type="taxonomic scope" value="Eukaryota"/>
</dbReference>
<feature type="region of interest" description="Disordered" evidence="2">
    <location>
        <begin position="1"/>
        <end position="34"/>
    </location>
</feature>
<dbReference type="InterPro" id="IPR008862">
    <property type="entry name" value="Tcp11"/>
</dbReference>
<reference evidence="3" key="3">
    <citation type="journal article" date="2013" name="Nucleic Acids Res.">
        <title>The genome of Anopheles darlingi, the main neotropical malaria vector.</title>
        <authorList>
            <person name="Marinotti O."/>
            <person name="Cerqueira G.C."/>
            <person name="de Almeida L.G."/>
            <person name="Ferro M.I."/>
            <person name="Loreto E.L."/>
            <person name="Zaha A."/>
            <person name="Teixeira S.M."/>
            <person name="Wespiser A.R."/>
            <person name="Almeida E Silva A."/>
            <person name="Schlindwein A.D."/>
            <person name="Pacheco A.C."/>
            <person name="Silva A.L."/>
            <person name="Graveley B.R."/>
            <person name="Walenz B.P."/>
            <person name="Lima Bde A."/>
            <person name="Ribeiro C.A."/>
            <person name="Nunes-Silva C.G."/>
            <person name="de Carvalho C.R."/>
            <person name="Soares C.M."/>
            <person name="de Menezes C.B."/>
            <person name="Matiolli C."/>
            <person name="Caffrey D."/>
            <person name="Araujo D.A."/>
            <person name="de Oliveira D.M."/>
            <person name="Golenbock D."/>
            <person name="Grisard E.C."/>
            <person name="Fantinatti-Garboggini F."/>
            <person name="de Carvalho F.M."/>
            <person name="Barcellos F.G."/>
            <person name="Prosdocimi F."/>
            <person name="May G."/>
            <person name="Azevedo Junior G.M."/>
            <person name="Guimaraes G.M."/>
            <person name="Goldman G.H."/>
            <person name="Padilha I.Q."/>
            <person name="Batista Jda S."/>
            <person name="Ferro J.A."/>
            <person name="Ribeiro J.M."/>
            <person name="Fietto J.L."/>
            <person name="Dabbas K.M."/>
            <person name="Cerdeira L."/>
            <person name="Agnez-Lima L.F."/>
            <person name="Brocchi M."/>
            <person name="de Carvalho M.O."/>
            <person name="Teixeira Mde M."/>
            <person name="Diniz Maia Mde M."/>
            <person name="Goldman M.H."/>
            <person name="Cruz Schneider M.P."/>
            <person name="Felipe M.S."/>
            <person name="Hungria M."/>
            <person name="Nicolas M.F."/>
            <person name="Pereira M."/>
            <person name="Montes M.A."/>
            <person name="Cantao M.E."/>
            <person name="Vincentz M."/>
            <person name="Rafael M.S."/>
            <person name="Silverman N."/>
            <person name="Stoco P.H."/>
            <person name="Souza R.C."/>
            <person name="Vicentini R."/>
            <person name="Gazzinelli R.T."/>
            <person name="Neves Rde O."/>
            <person name="Silva R."/>
            <person name="Astolfi-Filho S."/>
            <person name="Maciel T.E."/>
            <person name="Urmenyi T.P."/>
            <person name="Tadei W.P."/>
            <person name="Camargo E.P."/>
            <person name="de Vasconcelos A.T."/>
        </authorList>
    </citation>
    <scope>NUCLEOTIDE SEQUENCE</scope>
</reference>
<comment type="similarity">
    <text evidence="1">Belongs to the TCP11 family.</text>
</comment>
<organism evidence="3">
    <name type="scientific">Anopheles darlingi</name>
    <name type="common">Mosquito</name>
    <dbReference type="NCBI Taxonomy" id="43151"/>
    <lineage>
        <taxon>Eukaryota</taxon>
        <taxon>Metazoa</taxon>
        <taxon>Ecdysozoa</taxon>
        <taxon>Arthropoda</taxon>
        <taxon>Hexapoda</taxon>
        <taxon>Insecta</taxon>
        <taxon>Pterygota</taxon>
        <taxon>Neoptera</taxon>
        <taxon>Endopterygota</taxon>
        <taxon>Diptera</taxon>
        <taxon>Nematocera</taxon>
        <taxon>Culicoidea</taxon>
        <taxon>Culicidae</taxon>
        <taxon>Anophelinae</taxon>
        <taxon>Anopheles</taxon>
    </lineage>
</organism>
<evidence type="ECO:0000313" key="4">
    <source>
        <dbReference type="EnsemblMetazoa" id="ADAC003070-PA"/>
    </source>
</evidence>
<name>W5JQI7_ANODA</name>
<dbReference type="GO" id="GO:0007165">
    <property type="term" value="P:signal transduction"/>
    <property type="evidence" value="ECO:0007669"/>
    <property type="project" value="TreeGrafter"/>
</dbReference>
<evidence type="ECO:0008006" key="6">
    <source>
        <dbReference type="Google" id="ProtNLM"/>
    </source>
</evidence>
<feature type="compositionally biased region" description="Basic and acidic residues" evidence="2">
    <location>
        <begin position="24"/>
        <end position="34"/>
    </location>
</feature>
<evidence type="ECO:0000313" key="5">
    <source>
        <dbReference type="Proteomes" id="UP000000673"/>
    </source>
</evidence>
<dbReference type="OMA" id="QIVMCAS"/>
<evidence type="ECO:0000256" key="2">
    <source>
        <dbReference type="SAM" id="MobiDB-lite"/>
    </source>
</evidence>
<dbReference type="FunCoup" id="W5JQI7">
    <property type="interactions" value="704"/>
</dbReference>
<protein>
    <recommendedName>
        <fullName evidence="6">Sok1 kinase belonging to the ste20/sps1/gc kinase family</fullName>
    </recommendedName>
</protein>
<dbReference type="VEuPathDB" id="VectorBase:ADAR2_003188"/>